<keyword evidence="7" id="KW-1185">Reference proteome</keyword>
<dbReference type="PANTHER" id="PTHR45653">
    <property type="entry name" value="DEDICATOR OF CYTOKINESIS"/>
    <property type="match status" value="1"/>
</dbReference>
<feature type="chain" id="PRO_5047402485" description="DOCKER domain-containing protein" evidence="4">
    <location>
        <begin position="20"/>
        <end position="889"/>
    </location>
</feature>
<keyword evidence="1" id="KW-0344">Guanine-nucleotide releasing factor</keyword>
<dbReference type="InterPro" id="IPR043162">
    <property type="entry name" value="DOCK_C_lobe_C"/>
</dbReference>
<comment type="caution">
    <text evidence="6">The sequence shown here is derived from an EMBL/GenBank/DDBJ whole genome shotgun (WGS) entry which is preliminary data.</text>
</comment>
<dbReference type="Pfam" id="PF20422">
    <property type="entry name" value="DHR-2_Lobe_B"/>
    <property type="match status" value="1"/>
</dbReference>
<dbReference type="InterPro" id="IPR046773">
    <property type="entry name" value="DOCKER_Lobe_C"/>
</dbReference>
<feature type="region of interest" description="Disordered" evidence="3">
    <location>
        <begin position="852"/>
        <end position="889"/>
    </location>
</feature>
<feature type="domain" description="DOCKER" evidence="5">
    <location>
        <begin position="317"/>
        <end position="724"/>
    </location>
</feature>
<evidence type="ECO:0000256" key="1">
    <source>
        <dbReference type="ARBA" id="ARBA00022658"/>
    </source>
</evidence>
<evidence type="ECO:0000313" key="7">
    <source>
        <dbReference type="Proteomes" id="UP001145742"/>
    </source>
</evidence>
<reference evidence="6" key="1">
    <citation type="submission" date="2019-10" db="EMBL/GenBank/DDBJ databases">
        <authorList>
            <person name="Soares A.E.R."/>
            <person name="Aleixo A."/>
            <person name="Schneider P."/>
            <person name="Miyaki C.Y."/>
            <person name="Schneider M.P."/>
            <person name="Mello C."/>
            <person name="Vasconcelos A.T.R."/>
        </authorList>
    </citation>
    <scope>NUCLEOTIDE SEQUENCE</scope>
    <source>
        <tissue evidence="6">Muscle</tissue>
    </source>
</reference>
<feature type="compositionally biased region" description="Low complexity" evidence="3">
    <location>
        <begin position="785"/>
        <end position="798"/>
    </location>
</feature>
<gene>
    <name evidence="6" type="ORF">WISP_23527</name>
</gene>
<dbReference type="InterPro" id="IPR046770">
    <property type="entry name" value="DOCKER_Lobe_B"/>
</dbReference>
<feature type="region of interest" description="Disordered" evidence="3">
    <location>
        <begin position="728"/>
        <end position="817"/>
    </location>
</feature>
<dbReference type="PROSITE" id="PS51651">
    <property type="entry name" value="DOCKER"/>
    <property type="match status" value="1"/>
</dbReference>
<dbReference type="InterPro" id="IPR027357">
    <property type="entry name" value="DOCKER_dom"/>
</dbReference>
<dbReference type="EMBL" id="WHWB01032521">
    <property type="protein sequence ID" value="KAJ7425423.1"/>
    <property type="molecule type" value="Genomic_DNA"/>
</dbReference>
<evidence type="ECO:0000256" key="4">
    <source>
        <dbReference type="SAM" id="SignalP"/>
    </source>
</evidence>
<evidence type="ECO:0000256" key="2">
    <source>
        <dbReference type="PROSITE-ProRule" id="PRU00984"/>
    </source>
</evidence>
<proteinExistence type="inferred from homology"/>
<evidence type="ECO:0000256" key="3">
    <source>
        <dbReference type="SAM" id="MobiDB-lite"/>
    </source>
</evidence>
<dbReference type="Pfam" id="PF23554">
    <property type="entry name" value="TPR_DOCK"/>
    <property type="match status" value="1"/>
</dbReference>
<dbReference type="Proteomes" id="UP001145742">
    <property type="component" value="Unassembled WGS sequence"/>
</dbReference>
<organism evidence="6 7">
    <name type="scientific">Willisornis vidua</name>
    <name type="common">Xingu scale-backed antbird</name>
    <dbReference type="NCBI Taxonomy" id="1566151"/>
    <lineage>
        <taxon>Eukaryota</taxon>
        <taxon>Metazoa</taxon>
        <taxon>Chordata</taxon>
        <taxon>Craniata</taxon>
        <taxon>Vertebrata</taxon>
        <taxon>Euteleostomi</taxon>
        <taxon>Archelosauria</taxon>
        <taxon>Archosauria</taxon>
        <taxon>Dinosauria</taxon>
        <taxon>Saurischia</taxon>
        <taxon>Theropoda</taxon>
        <taxon>Coelurosauria</taxon>
        <taxon>Aves</taxon>
        <taxon>Neognathae</taxon>
        <taxon>Neoaves</taxon>
        <taxon>Telluraves</taxon>
        <taxon>Australaves</taxon>
        <taxon>Passeriformes</taxon>
        <taxon>Thamnophilidae</taxon>
        <taxon>Willisornis</taxon>
    </lineage>
</organism>
<evidence type="ECO:0000313" key="6">
    <source>
        <dbReference type="EMBL" id="KAJ7425423.1"/>
    </source>
</evidence>
<dbReference type="PANTHER" id="PTHR45653:SF6">
    <property type="entry name" value="DEDICATOR OF CYTOKINESIS PROTEIN 2"/>
    <property type="match status" value="1"/>
</dbReference>
<feature type="compositionally biased region" description="Polar residues" evidence="3">
    <location>
        <begin position="852"/>
        <end position="867"/>
    </location>
</feature>
<comment type="similarity">
    <text evidence="2">Belongs to the DOCK family.</text>
</comment>
<dbReference type="InterPro" id="IPR046769">
    <property type="entry name" value="DOCKER_Lobe_A"/>
</dbReference>
<accession>A0ABQ9DMF4</accession>
<feature type="signal peptide" evidence="4">
    <location>
        <begin position="1"/>
        <end position="19"/>
    </location>
</feature>
<protein>
    <recommendedName>
        <fullName evidence="5">DOCKER domain-containing protein</fullName>
    </recommendedName>
</protein>
<dbReference type="InterPro" id="IPR026791">
    <property type="entry name" value="DOCK"/>
</dbReference>
<keyword evidence="4" id="KW-0732">Signal</keyword>
<dbReference type="InterPro" id="IPR056372">
    <property type="entry name" value="TPR_DOCK"/>
</dbReference>
<dbReference type="InterPro" id="IPR043161">
    <property type="entry name" value="DOCK_C_lobe_A"/>
</dbReference>
<dbReference type="Pfam" id="PF20421">
    <property type="entry name" value="DHR-2_Lobe_C"/>
    <property type="match status" value="1"/>
</dbReference>
<feature type="compositionally biased region" description="Basic and acidic residues" evidence="3">
    <location>
        <begin position="742"/>
        <end position="755"/>
    </location>
</feature>
<dbReference type="Gene3D" id="1.20.58.740">
    <property type="match status" value="1"/>
</dbReference>
<dbReference type="Pfam" id="PF06920">
    <property type="entry name" value="DHR-2_Lobe_A"/>
    <property type="match status" value="1"/>
</dbReference>
<name>A0ABQ9DMF4_9PASS</name>
<evidence type="ECO:0000259" key="5">
    <source>
        <dbReference type="PROSITE" id="PS51651"/>
    </source>
</evidence>
<dbReference type="Gene3D" id="1.25.40.410">
    <property type="match status" value="1"/>
</dbReference>
<sequence length="889" mass="102142">MLIWLSWQWCLCSLCYLLAFHPSAKQRSISITILIRHEESHYVACMASILSQMDKDHYSAYIQAFPSRPELMDFLMETFILFKDLIGKTVYPCDWVVMNMVQNREFLRAINHFATTLTKMFLSNTSFELQLWNNYFHLAVAFLTQDSLQLENFSPAKRNNILAKYGDMRTTIGASIRDMWYSLGHHKIEFIPGMVGPILEMTLVPEPELRRSTIPIFFDMMLCEHQLTGSFSRFEDEILRRLDSEVEGGRGDEQYKQLFKSILLSCCQSHPELAKPGKDFVELVTGLLERLLDYRAVMNDENKTYSMSCTVNLLNFYKEIDRQAMYIRYLYKLKDLHISYENYTEGAYTLLLHARLLRWSEELNTAPVPGLHGPHLHTQRQLKEALYNQIIEYFDQGKMWEEAIHICKELAEQYESHVFDYEMLSDILQREAKFYEKILKVLRPSPDYFAVGYYGQGFPTFLRNRVFIYRGKEYERREDFEMQLLSPFPNAEKLKSTSPPGQDITGSPGQYIQCFTVQPVEEAKVRLKGRSIPEQITNFYKANHVQQFSYSRPFKSGPKDPDNEFANMWIERTTFTTAYPLPGILRWFAVTATDTTIISPLENAIETMMKTNDKIMSEINRHQNNPSLPINPLSMLLNGIVDPAVMGGFAKYESESYLQEHPKDAGNIEKLKDLIAWQMPLLAEGIRIHGQKVTEDLRPFHERMEQCFEQLRAKVESQYGVREMLIHSTEAALTPKPAPHTSESEDRRNERRESRSSSLFGSRRQDVRQSISELPEPKDEKWRLSRNVSESSLSSSNSKQPSPIRATAGAQPSAAGLPLSPTGFGGCVKSASKVPPLPRKISPAVYETFLDQSNTTAGGKASTTPTADGNRGLKSPLLPLPKSKRMSQL</sequence>